<feature type="non-terminal residue" evidence="2">
    <location>
        <position position="172"/>
    </location>
</feature>
<feature type="compositionally biased region" description="Acidic residues" evidence="1">
    <location>
        <begin position="148"/>
        <end position="172"/>
    </location>
</feature>
<dbReference type="AlphaFoldDB" id="X1TXF7"/>
<comment type="caution">
    <text evidence="2">The sequence shown here is derived from an EMBL/GenBank/DDBJ whole genome shotgun (WGS) entry which is preliminary data.</text>
</comment>
<dbReference type="Gene3D" id="2.60.40.10">
    <property type="entry name" value="Immunoglobulins"/>
    <property type="match status" value="1"/>
</dbReference>
<protein>
    <submittedName>
        <fullName evidence="2">Uncharacterized protein</fullName>
    </submittedName>
</protein>
<sequence length="172" mass="18282">MRRILIAVMLALILLLLTMPAAVSAASGIKVTSKTGDGNWIDDNTWQVEICPGETKSTTLTLYNSSSSSLDVEVTISPESLDNGNLTFELDNANFTMPRKSYADVTVSVKASGSATPGTYTAELGIKSEVPPKDGVTPAPTPPSPEPTPEEPTEPEEPEPVEPEPEEPEVVE</sequence>
<proteinExistence type="predicted"/>
<name>X1TXF7_9ZZZZ</name>
<gene>
    <name evidence="2" type="ORF">S12H4_47370</name>
</gene>
<evidence type="ECO:0000313" key="2">
    <source>
        <dbReference type="EMBL" id="GAJ09998.1"/>
    </source>
</evidence>
<dbReference type="InterPro" id="IPR013783">
    <property type="entry name" value="Ig-like_fold"/>
</dbReference>
<feature type="region of interest" description="Disordered" evidence="1">
    <location>
        <begin position="123"/>
        <end position="172"/>
    </location>
</feature>
<accession>X1TXF7</accession>
<organism evidence="2">
    <name type="scientific">marine sediment metagenome</name>
    <dbReference type="NCBI Taxonomy" id="412755"/>
    <lineage>
        <taxon>unclassified sequences</taxon>
        <taxon>metagenomes</taxon>
        <taxon>ecological metagenomes</taxon>
    </lineage>
</organism>
<dbReference type="EMBL" id="BARW01029486">
    <property type="protein sequence ID" value="GAJ09998.1"/>
    <property type="molecule type" value="Genomic_DNA"/>
</dbReference>
<reference evidence="2" key="1">
    <citation type="journal article" date="2014" name="Front. Microbiol.">
        <title>High frequency of phylogenetically diverse reductive dehalogenase-homologous genes in deep subseafloor sedimentary metagenomes.</title>
        <authorList>
            <person name="Kawai M."/>
            <person name="Futagami T."/>
            <person name="Toyoda A."/>
            <person name="Takaki Y."/>
            <person name="Nishi S."/>
            <person name="Hori S."/>
            <person name="Arai W."/>
            <person name="Tsubouchi T."/>
            <person name="Morono Y."/>
            <person name="Uchiyama I."/>
            <person name="Ito T."/>
            <person name="Fujiyama A."/>
            <person name="Inagaki F."/>
            <person name="Takami H."/>
        </authorList>
    </citation>
    <scope>NUCLEOTIDE SEQUENCE</scope>
    <source>
        <strain evidence="2">Expedition CK06-06</strain>
    </source>
</reference>
<evidence type="ECO:0000256" key="1">
    <source>
        <dbReference type="SAM" id="MobiDB-lite"/>
    </source>
</evidence>